<dbReference type="PANTHER" id="PTHR38432:SF1">
    <property type="entry name" value="TELA-LIKE PROTEIN SAOUHSC_01408"/>
    <property type="match status" value="1"/>
</dbReference>
<name>A0ABX3Z6V1_9STAP</name>
<accession>A0ABX3Z6V1</accession>
<feature type="compositionally biased region" description="Basic and acidic residues" evidence="4">
    <location>
        <begin position="1"/>
        <end position="16"/>
    </location>
</feature>
<proteinExistence type="inferred from homology"/>
<dbReference type="PIRSF" id="PIRSF026508">
    <property type="entry name" value="TelA"/>
    <property type="match status" value="1"/>
</dbReference>
<evidence type="ECO:0000256" key="2">
    <source>
        <dbReference type="PIRNR" id="PIRNR026508"/>
    </source>
</evidence>
<dbReference type="PANTHER" id="PTHR38432">
    <property type="entry name" value="TELA-LIKE PROTEIN SAOUHSC_01408"/>
    <property type="match status" value="1"/>
</dbReference>
<organism evidence="5 6">
    <name type="scientific">Staphylococcus agnetis</name>
    <dbReference type="NCBI Taxonomy" id="985762"/>
    <lineage>
        <taxon>Bacteria</taxon>
        <taxon>Bacillati</taxon>
        <taxon>Bacillota</taxon>
        <taxon>Bacilli</taxon>
        <taxon>Bacillales</taxon>
        <taxon>Staphylococcaceae</taxon>
        <taxon>Staphylococcus</taxon>
    </lineage>
</organism>
<evidence type="ECO:0000313" key="5">
    <source>
        <dbReference type="EMBL" id="OTW32137.1"/>
    </source>
</evidence>
<feature type="coiled-coil region" evidence="3">
    <location>
        <begin position="358"/>
        <end position="392"/>
    </location>
</feature>
<sequence>MRDNDMSKVDQGHPLDHYFSSFDNNDQKKTPSDPMHLEETNEKQPQFSKQDQEKIKSLSQQIKPLDHDSLLHFGSNAQSHLSQFSHQMLSEIQSKDVGPIGDTLESLMKKLKEVNPEELSQKNDGMLKKWFKRSKNSMQQLFSRMQSVSAQVDRISVELDKNKSLLVKDIKLLDQLYTQNKDYYDVLNLYIAAAEEKKHEIVTHVLPEMRTKVQQSDNQMAVQDVADMEQFVDRLEKRIYDLQLSRQITLQSAPQIRMIQNINQALAEKIQSSILTSIPLWKNQMAIALTLQRQNKAAVAQKQVTDTTNEILLRNSEMLKQNARITAEENERGIVDIETLKTTQDNIIQTIEETLQIQAEGRQKRMQAEKDLQQLEANLRQRLGDAEKHRNQTNLYQ</sequence>
<comment type="caution">
    <text evidence="5">The sequence shown here is derived from an EMBL/GenBank/DDBJ whole genome shotgun (WGS) entry which is preliminary data.</text>
</comment>
<dbReference type="InterPro" id="IPR008863">
    <property type="entry name" value="Toxic_anion-R_TelA"/>
</dbReference>
<feature type="compositionally biased region" description="Basic and acidic residues" evidence="4">
    <location>
        <begin position="25"/>
        <end position="42"/>
    </location>
</feature>
<gene>
    <name evidence="5" type="ORF">B9M88_00225</name>
</gene>
<evidence type="ECO:0000256" key="3">
    <source>
        <dbReference type="SAM" id="Coils"/>
    </source>
</evidence>
<dbReference type="RefSeq" id="WP_060551035.1">
    <property type="nucleotide sequence ID" value="NZ_CP009623.1"/>
</dbReference>
<evidence type="ECO:0000256" key="1">
    <source>
        <dbReference type="ARBA" id="ARBA00005541"/>
    </source>
</evidence>
<evidence type="ECO:0000313" key="6">
    <source>
        <dbReference type="Proteomes" id="UP000195208"/>
    </source>
</evidence>
<reference evidence="5 6" key="1">
    <citation type="submission" date="2017-04" db="EMBL/GenBank/DDBJ databases">
        <title>Staphylococcus agnetis, a potential pathogen in the broiler production.</title>
        <authorList>
            <person name="Poulsen L."/>
        </authorList>
    </citation>
    <scope>NUCLEOTIDE SEQUENCE [LARGE SCALE GENOMIC DNA]</scope>
    <source>
        <strain evidence="5 6">723_310714_2_2_spleen</strain>
    </source>
</reference>
<dbReference type="Pfam" id="PF05816">
    <property type="entry name" value="TelA"/>
    <property type="match status" value="1"/>
</dbReference>
<comment type="similarity">
    <text evidence="1 2">Belongs to the TelA family.</text>
</comment>
<keyword evidence="6" id="KW-1185">Reference proteome</keyword>
<feature type="region of interest" description="Disordered" evidence="4">
    <location>
        <begin position="1"/>
        <end position="52"/>
    </location>
</feature>
<evidence type="ECO:0000256" key="4">
    <source>
        <dbReference type="SAM" id="MobiDB-lite"/>
    </source>
</evidence>
<keyword evidence="3" id="KW-0175">Coiled coil</keyword>
<dbReference type="EMBL" id="NEFX01000001">
    <property type="protein sequence ID" value="OTW32137.1"/>
    <property type="molecule type" value="Genomic_DNA"/>
</dbReference>
<protein>
    <recommendedName>
        <fullName evidence="2">TelA-like protein</fullName>
    </recommendedName>
</protein>
<dbReference type="Proteomes" id="UP000195208">
    <property type="component" value="Unassembled WGS sequence"/>
</dbReference>